<name>A0A2P2LUA2_RHIMU</name>
<proteinExistence type="predicted"/>
<dbReference type="EMBL" id="GGEC01041073">
    <property type="protein sequence ID" value="MBX21557.1"/>
    <property type="molecule type" value="Transcribed_RNA"/>
</dbReference>
<accession>A0A2P2LUA2</accession>
<protein>
    <submittedName>
        <fullName evidence="2">Uncharacterized protein</fullName>
    </submittedName>
</protein>
<reference evidence="2" key="1">
    <citation type="submission" date="2018-02" db="EMBL/GenBank/DDBJ databases">
        <title>Rhizophora mucronata_Transcriptome.</title>
        <authorList>
            <person name="Meera S.P."/>
            <person name="Sreeshan A."/>
            <person name="Augustine A."/>
        </authorList>
    </citation>
    <scope>NUCLEOTIDE SEQUENCE</scope>
    <source>
        <tissue evidence="2">Leaf</tissue>
    </source>
</reference>
<sequence>MSSLPSEARILSYEKDKFHNLYKVIGVILSNKKVKLGMLHESSYSILPALFVDFFTFVFNSFMVASITF</sequence>
<keyword evidence="1" id="KW-1133">Transmembrane helix</keyword>
<dbReference type="AlphaFoldDB" id="A0A2P2LUA2"/>
<evidence type="ECO:0000313" key="2">
    <source>
        <dbReference type="EMBL" id="MBX21557.1"/>
    </source>
</evidence>
<organism evidence="2">
    <name type="scientific">Rhizophora mucronata</name>
    <name type="common">Asiatic mangrove</name>
    <dbReference type="NCBI Taxonomy" id="61149"/>
    <lineage>
        <taxon>Eukaryota</taxon>
        <taxon>Viridiplantae</taxon>
        <taxon>Streptophyta</taxon>
        <taxon>Embryophyta</taxon>
        <taxon>Tracheophyta</taxon>
        <taxon>Spermatophyta</taxon>
        <taxon>Magnoliopsida</taxon>
        <taxon>eudicotyledons</taxon>
        <taxon>Gunneridae</taxon>
        <taxon>Pentapetalae</taxon>
        <taxon>rosids</taxon>
        <taxon>fabids</taxon>
        <taxon>Malpighiales</taxon>
        <taxon>Rhizophoraceae</taxon>
        <taxon>Rhizophora</taxon>
    </lineage>
</organism>
<evidence type="ECO:0000256" key="1">
    <source>
        <dbReference type="SAM" id="Phobius"/>
    </source>
</evidence>
<keyword evidence="1" id="KW-0812">Transmembrane</keyword>
<keyword evidence="1" id="KW-0472">Membrane</keyword>
<feature type="transmembrane region" description="Helical" evidence="1">
    <location>
        <begin position="46"/>
        <end position="67"/>
    </location>
</feature>